<gene>
    <name evidence="1" type="ORF">N7456_008509</name>
</gene>
<organism evidence="1 2">
    <name type="scientific">Penicillium angulare</name>
    <dbReference type="NCBI Taxonomy" id="116970"/>
    <lineage>
        <taxon>Eukaryota</taxon>
        <taxon>Fungi</taxon>
        <taxon>Dikarya</taxon>
        <taxon>Ascomycota</taxon>
        <taxon>Pezizomycotina</taxon>
        <taxon>Eurotiomycetes</taxon>
        <taxon>Eurotiomycetidae</taxon>
        <taxon>Eurotiales</taxon>
        <taxon>Aspergillaceae</taxon>
        <taxon>Penicillium</taxon>
    </lineage>
</organism>
<proteinExistence type="predicted"/>
<dbReference type="EMBL" id="JAPQKH010000005">
    <property type="protein sequence ID" value="KAJ5097788.1"/>
    <property type="molecule type" value="Genomic_DNA"/>
</dbReference>
<comment type="caution">
    <text evidence="1">The sequence shown here is derived from an EMBL/GenBank/DDBJ whole genome shotgun (WGS) entry which is preliminary data.</text>
</comment>
<name>A0A9W9FCN1_9EURO</name>
<dbReference type="InterPro" id="IPR021276">
    <property type="entry name" value="DUF2855"/>
</dbReference>
<dbReference type="Proteomes" id="UP001149165">
    <property type="component" value="Unassembled WGS sequence"/>
</dbReference>
<accession>A0A9W9FCN1</accession>
<sequence>MEVHVVSKQDISQHATFSLPASATLGKLGPSSVRIRPQIVSLGANNLSYAMLGTALKWWDLYPVQENYPAPYNDSSKWGIAPAWGFSAVVESTIPEIAPETLLYGIWPTTAVLTDMQLEKSTPEGHWIETSPHRQTLMSLYNRYVEIPRSNPVCSLATSSLSNSPAAASPEEALNQLAWSSVFRTLWTCGYYLSEYVFQVHPDIKTPVHPLGNQFQLPWSEADADLSSAVVVSLGGSTKTARTFAYFLERKEKKVAPLGFLQVTSAPVALSEATKAANPSFPSKAIEYADIESEETAEWLGQLNPSKIVVLEIGVRGDGLDKLLGSIKQNTALKSANVVIVKIGSPQKALSAEEQAAAYQQIEQLGKVQCNTSGMQDTAIQALGAEAFFNSMDVKWEKLYHDRNLWAADLKMVWGHGISGSDGIESGWTKICHGEVGANEAMVYKLQEKPTHS</sequence>
<dbReference type="Pfam" id="PF11017">
    <property type="entry name" value="DUF2855"/>
    <property type="match status" value="1"/>
</dbReference>
<evidence type="ECO:0000313" key="1">
    <source>
        <dbReference type="EMBL" id="KAJ5097788.1"/>
    </source>
</evidence>
<dbReference type="OrthoDB" id="192702at2759"/>
<protein>
    <submittedName>
        <fullName evidence="1">Uncharacterized protein</fullName>
    </submittedName>
</protein>
<keyword evidence="2" id="KW-1185">Reference proteome</keyword>
<reference evidence="1" key="2">
    <citation type="journal article" date="2023" name="IMA Fungus">
        <title>Comparative genomic study of the Penicillium genus elucidates a diverse pangenome and 15 lateral gene transfer events.</title>
        <authorList>
            <person name="Petersen C."/>
            <person name="Sorensen T."/>
            <person name="Nielsen M.R."/>
            <person name="Sondergaard T.E."/>
            <person name="Sorensen J.L."/>
            <person name="Fitzpatrick D.A."/>
            <person name="Frisvad J.C."/>
            <person name="Nielsen K.L."/>
        </authorList>
    </citation>
    <scope>NUCLEOTIDE SEQUENCE</scope>
    <source>
        <strain evidence="1">IBT 30069</strain>
    </source>
</reference>
<dbReference type="AlphaFoldDB" id="A0A9W9FCN1"/>
<reference evidence="1" key="1">
    <citation type="submission" date="2022-11" db="EMBL/GenBank/DDBJ databases">
        <authorList>
            <person name="Petersen C."/>
        </authorList>
    </citation>
    <scope>NUCLEOTIDE SEQUENCE</scope>
    <source>
        <strain evidence="1">IBT 30069</strain>
    </source>
</reference>
<evidence type="ECO:0000313" key="2">
    <source>
        <dbReference type="Proteomes" id="UP001149165"/>
    </source>
</evidence>